<proteinExistence type="inferred from homology"/>
<dbReference type="Gene3D" id="3.40.50.720">
    <property type="entry name" value="NAD(P)-binding Rossmann-like Domain"/>
    <property type="match status" value="1"/>
</dbReference>
<dbReference type="Gene3D" id="3.90.180.10">
    <property type="entry name" value="Medium-chain alcohol dehydrogenases, catalytic domain"/>
    <property type="match status" value="1"/>
</dbReference>
<dbReference type="InterPro" id="IPR036291">
    <property type="entry name" value="NAD(P)-bd_dom_sf"/>
</dbReference>
<dbReference type="InterPro" id="IPR002328">
    <property type="entry name" value="ADH_Zn_CS"/>
</dbReference>
<reference evidence="9 10" key="1">
    <citation type="submission" date="2016-03" db="EMBL/GenBank/DDBJ databases">
        <authorList>
            <person name="Devillers H."/>
        </authorList>
    </citation>
    <scope>NUCLEOTIDE SEQUENCE [LARGE SCALE GENOMIC DNA]</scope>
    <source>
        <strain evidence="9">CBS 11717</strain>
    </source>
</reference>
<evidence type="ECO:0000256" key="6">
    <source>
        <dbReference type="ARBA" id="ARBA00023027"/>
    </source>
</evidence>
<dbReference type="InterPro" id="IPR013149">
    <property type="entry name" value="ADH-like_C"/>
</dbReference>
<dbReference type="PANTHER" id="PTHR43161:SF9">
    <property type="entry name" value="SORBITOL DEHYDROGENASE"/>
    <property type="match status" value="1"/>
</dbReference>
<evidence type="ECO:0000259" key="8">
    <source>
        <dbReference type="SMART" id="SM00829"/>
    </source>
</evidence>
<dbReference type="GO" id="GO:0006062">
    <property type="term" value="P:sorbitol catabolic process"/>
    <property type="evidence" value="ECO:0007669"/>
    <property type="project" value="TreeGrafter"/>
</dbReference>
<evidence type="ECO:0000313" key="9">
    <source>
        <dbReference type="EMBL" id="SCV02255.1"/>
    </source>
</evidence>
<evidence type="ECO:0000256" key="1">
    <source>
        <dbReference type="ARBA" id="ARBA00001947"/>
    </source>
</evidence>
<evidence type="ECO:0000256" key="5">
    <source>
        <dbReference type="ARBA" id="ARBA00023002"/>
    </source>
</evidence>
<evidence type="ECO:0000313" key="10">
    <source>
        <dbReference type="Proteomes" id="UP000191024"/>
    </source>
</evidence>
<dbReference type="GO" id="GO:0003939">
    <property type="term" value="F:L-iditol 2-dehydrogenase (NAD+) activity"/>
    <property type="evidence" value="ECO:0007669"/>
    <property type="project" value="TreeGrafter"/>
</dbReference>
<keyword evidence="10" id="KW-1185">Reference proteome</keyword>
<dbReference type="Proteomes" id="UP000191024">
    <property type="component" value="Chromosome G"/>
</dbReference>
<feature type="domain" description="Enoyl reductase (ER)" evidence="8">
    <location>
        <begin position="19"/>
        <end position="355"/>
    </location>
</feature>
<dbReference type="InterPro" id="IPR011032">
    <property type="entry name" value="GroES-like_sf"/>
</dbReference>
<dbReference type="InterPro" id="IPR045306">
    <property type="entry name" value="SDH-like"/>
</dbReference>
<dbReference type="AlphaFoldDB" id="A0A1G4KCT1"/>
<dbReference type="InterPro" id="IPR013154">
    <property type="entry name" value="ADH-like_N"/>
</dbReference>
<name>A0A1G4KCT1_9SACH</name>
<dbReference type="SUPFAM" id="SSF50129">
    <property type="entry name" value="GroES-like"/>
    <property type="match status" value="1"/>
</dbReference>
<dbReference type="CDD" id="cd05285">
    <property type="entry name" value="sorbitol_DH"/>
    <property type="match status" value="1"/>
</dbReference>
<keyword evidence="5" id="KW-0560">Oxidoreductase</keyword>
<comment type="cofactor">
    <cofactor evidence="1 7">
        <name>Zn(2+)</name>
        <dbReference type="ChEBI" id="CHEBI:29105"/>
    </cofactor>
</comment>
<dbReference type="InterPro" id="IPR020843">
    <property type="entry name" value="ER"/>
</dbReference>
<evidence type="ECO:0000256" key="3">
    <source>
        <dbReference type="ARBA" id="ARBA00022723"/>
    </source>
</evidence>
<keyword evidence="4 7" id="KW-0862">Zinc</keyword>
<evidence type="ECO:0000256" key="4">
    <source>
        <dbReference type="ARBA" id="ARBA00022833"/>
    </source>
</evidence>
<organism evidence="9 10">
    <name type="scientific">Lachancea mirantina</name>
    <dbReference type="NCBI Taxonomy" id="1230905"/>
    <lineage>
        <taxon>Eukaryota</taxon>
        <taxon>Fungi</taxon>
        <taxon>Dikarya</taxon>
        <taxon>Ascomycota</taxon>
        <taxon>Saccharomycotina</taxon>
        <taxon>Saccharomycetes</taxon>
        <taxon>Saccharomycetales</taxon>
        <taxon>Saccharomycetaceae</taxon>
        <taxon>Lachancea</taxon>
    </lineage>
</organism>
<dbReference type="EMBL" id="LT598469">
    <property type="protein sequence ID" value="SCV02255.1"/>
    <property type="molecule type" value="Genomic_DNA"/>
</dbReference>
<comment type="similarity">
    <text evidence="2 7">Belongs to the zinc-containing alcohol dehydrogenase family.</text>
</comment>
<dbReference type="OrthoDB" id="3941538at2759"/>
<dbReference type="Pfam" id="PF08240">
    <property type="entry name" value="ADH_N"/>
    <property type="match status" value="1"/>
</dbReference>
<keyword evidence="6" id="KW-0520">NAD</keyword>
<dbReference type="SUPFAM" id="SSF51735">
    <property type="entry name" value="NAD(P)-binding Rossmann-fold domains"/>
    <property type="match status" value="1"/>
</dbReference>
<dbReference type="PROSITE" id="PS00059">
    <property type="entry name" value="ADH_ZINC"/>
    <property type="match status" value="1"/>
</dbReference>
<sequence>MTTTQQETHHQAVVLQHKGLITLEEKPIPVLSDPHYVRLQIKKTGICGSDVHYYKTGAIGDFVLKAPMVLGHESSGVVVEVGRAVTMVKVGDRVAIEPGVPSRYSDETKAGRYNLCPHMAFAATPPYDGTLVKYYLAPEDFLVKLPDHVSLEEGALVEPLSVGVHAAKLAEVRYGQRALVFGAGPVGLLTGAVAAAFGAKDVVFVDVHAIKLKLSTKFGGTHAVDASRIVGEDNLVAEIERVLGGEQPEVVFDCSGAEPCVRAGIKACKAGGTYVQVGVGKDDVTVPLTAIGTKELRVQGTFRYAFGDYRDAVRLISDGDVDVKPLITHHFKFEDAPKAYDFNMNFPSEVIKTIIDGPE</sequence>
<dbReference type="SMART" id="SM00829">
    <property type="entry name" value="PKS_ER"/>
    <property type="match status" value="1"/>
</dbReference>
<evidence type="ECO:0000256" key="2">
    <source>
        <dbReference type="ARBA" id="ARBA00008072"/>
    </source>
</evidence>
<dbReference type="STRING" id="1230905.A0A1G4KCT1"/>
<dbReference type="FunFam" id="3.40.50.720:FF:000068">
    <property type="entry name" value="Sorbitol dehydrogenase"/>
    <property type="match status" value="1"/>
</dbReference>
<keyword evidence="3 7" id="KW-0479">Metal-binding</keyword>
<evidence type="ECO:0000256" key="7">
    <source>
        <dbReference type="RuleBase" id="RU361277"/>
    </source>
</evidence>
<gene>
    <name evidence="9" type="ORF">LAMI_0G17304G</name>
</gene>
<dbReference type="GO" id="GO:0008270">
    <property type="term" value="F:zinc ion binding"/>
    <property type="evidence" value="ECO:0007669"/>
    <property type="project" value="InterPro"/>
</dbReference>
<accession>A0A1G4KCT1</accession>
<protein>
    <submittedName>
        <fullName evidence="9">LAMI_0G17304g1_1</fullName>
    </submittedName>
</protein>
<dbReference type="Pfam" id="PF00107">
    <property type="entry name" value="ADH_zinc_N"/>
    <property type="match status" value="1"/>
</dbReference>
<dbReference type="PANTHER" id="PTHR43161">
    <property type="entry name" value="SORBITOL DEHYDROGENASE"/>
    <property type="match status" value="1"/>
</dbReference>